<sequence length="483" mass="53243">MTACPMAICCARTCTCSEKPLMASVLPGKNCCIPCRASVFVCACAHMIDFARRRGSLHRLVSVIILGFGLLMTTGLTTLAFMSQDLVDHPIWKDLLETATANTLADDVLPAAQKDARIQVWKLSGSTPAAGMPPSLAALAPGYYSEGDLDRQDADNGDRDYAVLVTSLGRERLIAAIDISDLEREQNFIALIGAMFLVLNLILIIAVIAWLYVRLHLPVQGLALGMKQLDPEHPAQRLSVHYAQEELKDIACGINAHLERVEQFMARERALLDQASHEFRTPIAVISGALDILARQKLPPRAAPPLQRMRATVENLTEIMVALLYLSREPLTSNRDDPIELDRLLPGLVKDHEHLLDGKPVKFSVQIHQTLTLHVPEAMLRIAVGNLLRNAADNTYDGTVAVRLKDDVLSVTDSGEGFDTEQASRHYLSLLRNPIRTGSGKGLGLFLVRRICERFQWTLTLESMPTLGTRAGLDFRSRPVDPQ</sequence>
<comment type="subcellular location">
    <subcellularLocation>
        <location evidence="2">Cell membrane</location>
        <topology evidence="2">Multi-pass membrane protein</topology>
    </subcellularLocation>
</comment>
<dbReference type="SMART" id="SM00388">
    <property type="entry name" value="HisKA"/>
    <property type="match status" value="1"/>
</dbReference>
<dbReference type="Proteomes" id="UP000268096">
    <property type="component" value="Unassembled WGS sequence"/>
</dbReference>
<keyword evidence="8" id="KW-0067">ATP-binding</keyword>
<dbReference type="EMBL" id="RBTH01000311">
    <property type="protein sequence ID" value="RMT41460.1"/>
    <property type="molecule type" value="Genomic_DNA"/>
</dbReference>
<organism evidence="9 10">
    <name type="scientific">Pseudomonas syringae pv. solidagae</name>
    <dbReference type="NCBI Taxonomy" id="264458"/>
    <lineage>
        <taxon>Bacteria</taxon>
        <taxon>Pseudomonadati</taxon>
        <taxon>Pseudomonadota</taxon>
        <taxon>Gammaproteobacteria</taxon>
        <taxon>Pseudomonadales</taxon>
        <taxon>Pseudomonadaceae</taxon>
        <taxon>Pseudomonas</taxon>
        <taxon>Pseudomonas syringae</taxon>
    </lineage>
</organism>
<dbReference type="SMART" id="SM00387">
    <property type="entry name" value="HATPase_c"/>
    <property type="match status" value="1"/>
</dbReference>
<dbReference type="Gene3D" id="1.10.287.130">
    <property type="match status" value="1"/>
</dbReference>
<dbReference type="Pfam" id="PF00512">
    <property type="entry name" value="HisKA"/>
    <property type="match status" value="1"/>
</dbReference>
<evidence type="ECO:0000256" key="8">
    <source>
        <dbReference type="ARBA" id="ARBA00022840"/>
    </source>
</evidence>
<comment type="caution">
    <text evidence="9">The sequence shown here is derived from an EMBL/GenBank/DDBJ whole genome shotgun (WGS) entry which is preliminary data.</text>
</comment>
<evidence type="ECO:0000313" key="10">
    <source>
        <dbReference type="Proteomes" id="UP000268096"/>
    </source>
</evidence>
<evidence type="ECO:0000256" key="1">
    <source>
        <dbReference type="ARBA" id="ARBA00000085"/>
    </source>
</evidence>
<dbReference type="InterPro" id="IPR005467">
    <property type="entry name" value="His_kinase_dom"/>
</dbReference>
<dbReference type="PROSITE" id="PS50109">
    <property type="entry name" value="HIS_KIN"/>
    <property type="match status" value="1"/>
</dbReference>
<evidence type="ECO:0000256" key="7">
    <source>
        <dbReference type="ARBA" id="ARBA00022777"/>
    </source>
</evidence>
<evidence type="ECO:0000256" key="6">
    <source>
        <dbReference type="ARBA" id="ARBA00022741"/>
    </source>
</evidence>
<dbReference type="EC" id="2.7.13.3" evidence="3"/>
<keyword evidence="5" id="KW-0808">Transferase</keyword>
<dbReference type="InterPro" id="IPR050980">
    <property type="entry name" value="2C_sensor_his_kinase"/>
</dbReference>
<dbReference type="InterPro" id="IPR003661">
    <property type="entry name" value="HisK_dim/P_dom"/>
</dbReference>
<evidence type="ECO:0000256" key="5">
    <source>
        <dbReference type="ARBA" id="ARBA00022679"/>
    </source>
</evidence>
<dbReference type="CDD" id="cd00082">
    <property type="entry name" value="HisKA"/>
    <property type="match status" value="1"/>
</dbReference>
<name>A0A0Q0C8S1_PSESX</name>
<evidence type="ECO:0000256" key="4">
    <source>
        <dbReference type="ARBA" id="ARBA00022475"/>
    </source>
</evidence>
<protein>
    <recommendedName>
        <fullName evidence="3">histidine kinase</fullName>
        <ecNumber evidence="3">2.7.13.3</ecNumber>
    </recommendedName>
</protein>
<comment type="catalytic activity">
    <reaction evidence="1">
        <text>ATP + protein L-histidine = ADP + protein N-phospho-L-histidine.</text>
        <dbReference type="EC" id="2.7.13.3"/>
    </reaction>
</comment>
<dbReference type="GO" id="GO:0005524">
    <property type="term" value="F:ATP binding"/>
    <property type="evidence" value="ECO:0007669"/>
    <property type="project" value="UniProtKB-KW"/>
</dbReference>
<dbReference type="Pfam" id="PF02518">
    <property type="entry name" value="HATPase_c"/>
    <property type="match status" value="1"/>
</dbReference>
<keyword evidence="4" id="KW-1003">Cell membrane</keyword>
<dbReference type="PANTHER" id="PTHR44936">
    <property type="entry name" value="SENSOR PROTEIN CREC"/>
    <property type="match status" value="1"/>
</dbReference>
<accession>A0A0Q0C8S1</accession>
<dbReference type="Gene3D" id="3.30.565.10">
    <property type="entry name" value="Histidine kinase-like ATPase, C-terminal domain"/>
    <property type="match status" value="1"/>
</dbReference>
<dbReference type="SUPFAM" id="SSF55874">
    <property type="entry name" value="ATPase domain of HSP90 chaperone/DNA topoisomerase II/histidine kinase"/>
    <property type="match status" value="1"/>
</dbReference>
<keyword evidence="6" id="KW-0547">Nucleotide-binding</keyword>
<keyword evidence="7 9" id="KW-0418">Kinase</keyword>
<dbReference type="GO" id="GO:0000155">
    <property type="term" value="F:phosphorelay sensor kinase activity"/>
    <property type="evidence" value="ECO:0007669"/>
    <property type="project" value="InterPro"/>
</dbReference>
<proteinExistence type="predicted"/>
<keyword evidence="4" id="KW-0472">Membrane</keyword>
<reference evidence="9 10" key="1">
    <citation type="submission" date="2018-08" db="EMBL/GenBank/DDBJ databases">
        <title>Recombination of ecologically and evolutionarily significant loci maintains genetic cohesion in the Pseudomonas syringae species complex.</title>
        <authorList>
            <person name="Dillon M."/>
            <person name="Thakur S."/>
            <person name="Almeida R.N.D."/>
            <person name="Weir B.S."/>
            <person name="Guttman D.S."/>
        </authorList>
    </citation>
    <scope>NUCLEOTIDE SEQUENCE [LARGE SCALE GENOMIC DNA]</scope>
    <source>
        <strain evidence="9 10">ICMP 16926</strain>
    </source>
</reference>
<evidence type="ECO:0000313" key="9">
    <source>
        <dbReference type="EMBL" id="RMT41460.1"/>
    </source>
</evidence>
<evidence type="ECO:0000256" key="3">
    <source>
        <dbReference type="ARBA" id="ARBA00012438"/>
    </source>
</evidence>
<dbReference type="GO" id="GO:0005886">
    <property type="term" value="C:plasma membrane"/>
    <property type="evidence" value="ECO:0007669"/>
    <property type="project" value="UniProtKB-SubCell"/>
</dbReference>
<dbReference type="AlphaFoldDB" id="A0A0Q0C8S1"/>
<evidence type="ECO:0000256" key="2">
    <source>
        <dbReference type="ARBA" id="ARBA00004651"/>
    </source>
</evidence>
<dbReference type="PANTHER" id="PTHR44936:SF10">
    <property type="entry name" value="SENSOR PROTEIN RSTB"/>
    <property type="match status" value="1"/>
</dbReference>
<dbReference type="InterPro" id="IPR036097">
    <property type="entry name" value="HisK_dim/P_sf"/>
</dbReference>
<gene>
    <name evidence="9" type="ORF">ALP48_04604</name>
</gene>
<dbReference type="InterPro" id="IPR003594">
    <property type="entry name" value="HATPase_dom"/>
</dbReference>
<dbReference type="InterPro" id="IPR036890">
    <property type="entry name" value="HATPase_C_sf"/>
</dbReference>
<dbReference type="SUPFAM" id="SSF47384">
    <property type="entry name" value="Homodimeric domain of signal transducing histidine kinase"/>
    <property type="match status" value="1"/>
</dbReference>